<evidence type="ECO:0000313" key="2">
    <source>
        <dbReference type="Proteomes" id="UP001215598"/>
    </source>
</evidence>
<dbReference type="InterPro" id="IPR002110">
    <property type="entry name" value="Ankyrin_rpt"/>
</dbReference>
<dbReference type="AlphaFoldDB" id="A0AAD7MUE1"/>
<dbReference type="Gene3D" id="1.25.40.20">
    <property type="entry name" value="Ankyrin repeat-containing domain"/>
    <property type="match status" value="1"/>
</dbReference>
<name>A0AAD7MUE1_9AGAR</name>
<comment type="caution">
    <text evidence="1">The sequence shown here is derived from an EMBL/GenBank/DDBJ whole genome shotgun (WGS) entry which is preliminary data.</text>
</comment>
<dbReference type="InterPro" id="IPR032675">
    <property type="entry name" value="LRR_dom_sf"/>
</dbReference>
<dbReference type="SMART" id="SM00248">
    <property type="entry name" value="ANK"/>
    <property type="match status" value="3"/>
</dbReference>
<proteinExistence type="predicted"/>
<evidence type="ECO:0008006" key="3">
    <source>
        <dbReference type="Google" id="ProtNLM"/>
    </source>
</evidence>
<dbReference type="Proteomes" id="UP001215598">
    <property type="component" value="Unassembled WGS sequence"/>
</dbReference>
<organism evidence="1 2">
    <name type="scientific">Mycena metata</name>
    <dbReference type="NCBI Taxonomy" id="1033252"/>
    <lineage>
        <taxon>Eukaryota</taxon>
        <taxon>Fungi</taxon>
        <taxon>Dikarya</taxon>
        <taxon>Basidiomycota</taxon>
        <taxon>Agaricomycotina</taxon>
        <taxon>Agaricomycetes</taxon>
        <taxon>Agaricomycetidae</taxon>
        <taxon>Agaricales</taxon>
        <taxon>Marasmiineae</taxon>
        <taxon>Mycenaceae</taxon>
        <taxon>Mycena</taxon>
    </lineage>
</organism>
<dbReference type="SUPFAM" id="SSF48403">
    <property type="entry name" value="Ankyrin repeat"/>
    <property type="match status" value="1"/>
</dbReference>
<reference evidence="1" key="1">
    <citation type="submission" date="2023-03" db="EMBL/GenBank/DDBJ databases">
        <title>Massive genome expansion in bonnet fungi (Mycena s.s.) driven by repeated elements and novel gene families across ecological guilds.</title>
        <authorList>
            <consortium name="Lawrence Berkeley National Laboratory"/>
            <person name="Harder C.B."/>
            <person name="Miyauchi S."/>
            <person name="Viragh M."/>
            <person name="Kuo A."/>
            <person name="Thoen E."/>
            <person name="Andreopoulos B."/>
            <person name="Lu D."/>
            <person name="Skrede I."/>
            <person name="Drula E."/>
            <person name="Henrissat B."/>
            <person name="Morin E."/>
            <person name="Kohler A."/>
            <person name="Barry K."/>
            <person name="LaButti K."/>
            <person name="Morin E."/>
            <person name="Salamov A."/>
            <person name="Lipzen A."/>
            <person name="Mereny Z."/>
            <person name="Hegedus B."/>
            <person name="Baldrian P."/>
            <person name="Stursova M."/>
            <person name="Weitz H."/>
            <person name="Taylor A."/>
            <person name="Grigoriev I.V."/>
            <person name="Nagy L.G."/>
            <person name="Martin F."/>
            <person name="Kauserud H."/>
        </authorList>
    </citation>
    <scope>NUCLEOTIDE SEQUENCE</scope>
    <source>
        <strain evidence="1">CBHHK182m</strain>
    </source>
</reference>
<dbReference type="Gene3D" id="3.80.10.10">
    <property type="entry name" value="Ribonuclease Inhibitor"/>
    <property type="match status" value="1"/>
</dbReference>
<dbReference type="InterPro" id="IPR036770">
    <property type="entry name" value="Ankyrin_rpt-contain_sf"/>
</dbReference>
<evidence type="ECO:0000313" key="1">
    <source>
        <dbReference type="EMBL" id="KAJ7733478.1"/>
    </source>
</evidence>
<accession>A0AAD7MUE1</accession>
<dbReference type="SUPFAM" id="SSF52047">
    <property type="entry name" value="RNI-like"/>
    <property type="match status" value="1"/>
</dbReference>
<dbReference type="EMBL" id="JARKIB010000138">
    <property type="protein sequence ID" value="KAJ7733478.1"/>
    <property type="molecule type" value="Genomic_DNA"/>
</dbReference>
<protein>
    <recommendedName>
        <fullName evidence="3">Ankyrin repeat protein</fullName>
    </recommendedName>
</protein>
<keyword evidence="2" id="KW-1185">Reference proteome</keyword>
<sequence length="961" mass="105141">MTSLATLELNGIPLIWDTSCIFDHLVDVELCDFPPGVPIGCRVFSALFSAARCLRFLRVGNITVPESDIRSRTAMCSATLQKLDVRLDSTIGPLLQLMDFPNLKKLVVRAFDSADMACILPLKHHLRRVAVFKLHGWLGRGSLMWPLFDSLESISRVDFTHARRDAFTSFCGWTSSRILGELKSRTVKVDQLCVGHVSTAEIVAYCEVRMAQEMDRCALDLRLERPSVAREATPQTAAELDWLRGRVITPTYPRSQRNSHFCHVNDSARVVDDGFLLAMSPPRQDLIVFCENSIQSKARSLSIAATHIQCCPPALAPERVDQLLRNVRALQEAAPRCLAFDLWTNSPDTVASVMQLLVSASAASLEHLSLTCTAFAVPGSPSSIIYSAPACVFGGRLPFLKELNLFGVPLDWSNVASLPNLTRLSMRSIPPSGSPTFDQFAALVAFAPRLQSLVLEAVGCDAPPDAGSVTELASVTELEFSFGMGPYVESSRLYNLLGSLRLPNLRVLFASFVSQPSIHAFANSSLFARASNISFAGSVCCDGWLEALLSNLQSVRRLDLRCAAARFIPAISSPIRTSTGLVLPCPNLTTLIVRGGQWDVLRRFVKVRKEGGLPLEGIVYESAELSTESTIDRYHLADFFRIGKAVRSTIFAITCNISGPSCFFCYFHLHYVSSVCSRSKNKGGSILRDFYLKESENFDPFQLSQFAQAVFCGNYDIVKQAIDAGVSPDLNGTETPFLYGYATILVLGAQFLETLECLLSMGAPADLGDIVGCTVLHHSNTLMVPKEDLFRCIITHGADPSRKNRFGEVCLLGALHHGNLTMLSVLLDANVDFTLEDADGYSAWKHFPTCGSRVVAMVMKWDRTMAGSRAPYQEKACDLPLPAAQWAHHKMLCKPFSPANSAAVIPYLTFVPTPATMEGVVRVPMSNLYPEAAGGRGVAAVPMAKLPFDLAFGPKTLVIKV</sequence>
<gene>
    <name evidence="1" type="ORF">B0H16DRAFT_1468069</name>
</gene>